<feature type="domain" description="Aldehyde oxidase/xanthine dehydrogenase a/b hammerhead" evidence="1">
    <location>
        <begin position="17"/>
        <end position="127"/>
    </location>
</feature>
<reference evidence="2" key="1">
    <citation type="journal article" date="2020" name="Biotechnol. Biofuels">
        <title>New insights from the biogas microbiome by comprehensive genome-resolved metagenomics of nearly 1600 species originating from multiple anaerobic digesters.</title>
        <authorList>
            <person name="Campanaro S."/>
            <person name="Treu L."/>
            <person name="Rodriguez-R L.M."/>
            <person name="Kovalovszki A."/>
            <person name="Ziels R.M."/>
            <person name="Maus I."/>
            <person name="Zhu X."/>
            <person name="Kougias P.G."/>
            <person name="Basile A."/>
            <person name="Luo G."/>
            <person name="Schluter A."/>
            <person name="Konstantinidis K.T."/>
            <person name="Angelidaki I."/>
        </authorList>
    </citation>
    <scope>NUCLEOTIDE SEQUENCE</scope>
    <source>
        <strain evidence="2">AS06rmzACSIP_7</strain>
    </source>
</reference>
<dbReference type="Gene3D" id="3.30.365.10">
    <property type="entry name" value="Aldehyde oxidase/xanthine dehydrogenase, molybdopterin binding domain"/>
    <property type="match status" value="4"/>
</dbReference>
<dbReference type="Proteomes" id="UP000777265">
    <property type="component" value="Unassembled WGS sequence"/>
</dbReference>
<name>A0A971RZ56_9BACT</name>
<accession>A0A971RZ56</accession>
<dbReference type="GO" id="GO:0005506">
    <property type="term" value="F:iron ion binding"/>
    <property type="evidence" value="ECO:0007669"/>
    <property type="project" value="InterPro"/>
</dbReference>
<evidence type="ECO:0000259" key="1">
    <source>
        <dbReference type="SMART" id="SM01008"/>
    </source>
</evidence>
<dbReference type="InterPro" id="IPR037165">
    <property type="entry name" value="AldOxase/xan_DH_Mopterin-bd_sf"/>
</dbReference>
<dbReference type="Pfam" id="PF20256">
    <property type="entry name" value="MoCoBD_2"/>
    <property type="match status" value="1"/>
</dbReference>
<comment type="caution">
    <text evidence="2">The sequence shown here is derived from an EMBL/GenBank/DDBJ whole genome shotgun (WGS) entry which is preliminary data.</text>
</comment>
<evidence type="ECO:0000313" key="3">
    <source>
        <dbReference type="Proteomes" id="UP000777265"/>
    </source>
</evidence>
<dbReference type="InterPro" id="IPR016208">
    <property type="entry name" value="Ald_Oxase/xanthine_DH-like"/>
</dbReference>
<dbReference type="Gene3D" id="3.90.1170.50">
    <property type="entry name" value="Aldehyde oxidase/xanthine dehydrogenase, a/b hammerhead"/>
    <property type="match status" value="1"/>
</dbReference>
<dbReference type="SMART" id="SM01008">
    <property type="entry name" value="Ald_Xan_dh_C"/>
    <property type="match status" value="1"/>
</dbReference>
<evidence type="ECO:0000313" key="2">
    <source>
        <dbReference type="EMBL" id="NLW33933.1"/>
    </source>
</evidence>
<dbReference type="PANTHER" id="PTHR11908:SF157">
    <property type="entry name" value="XANTHINE DEHYDROGENASE SUBUNIT D-RELATED"/>
    <property type="match status" value="1"/>
</dbReference>
<dbReference type="GO" id="GO:0016491">
    <property type="term" value="F:oxidoreductase activity"/>
    <property type="evidence" value="ECO:0007669"/>
    <property type="project" value="InterPro"/>
</dbReference>
<dbReference type="InterPro" id="IPR046867">
    <property type="entry name" value="AldOxase/xan_DH_MoCoBD2"/>
</dbReference>
<dbReference type="Pfam" id="PF01315">
    <property type="entry name" value="Ald_Xan_dh_C"/>
    <property type="match status" value="1"/>
</dbReference>
<dbReference type="AlphaFoldDB" id="A0A971RZ56"/>
<dbReference type="SUPFAM" id="SSF54665">
    <property type="entry name" value="CO dehydrogenase molybdoprotein N-domain-like"/>
    <property type="match status" value="1"/>
</dbReference>
<reference evidence="2" key="2">
    <citation type="submission" date="2020-01" db="EMBL/GenBank/DDBJ databases">
        <authorList>
            <person name="Campanaro S."/>
        </authorList>
    </citation>
    <scope>NUCLEOTIDE SEQUENCE</scope>
    <source>
        <strain evidence="2">AS06rmzACSIP_7</strain>
    </source>
</reference>
<dbReference type="SUPFAM" id="SSF56003">
    <property type="entry name" value="Molybdenum cofactor-binding domain"/>
    <property type="match status" value="1"/>
</dbReference>
<dbReference type="Pfam" id="PF02738">
    <property type="entry name" value="MoCoBD_1"/>
    <property type="match status" value="1"/>
</dbReference>
<proteinExistence type="predicted"/>
<dbReference type="EMBL" id="JAAYEE010000008">
    <property type="protein sequence ID" value="NLW33933.1"/>
    <property type="molecule type" value="Genomic_DNA"/>
</dbReference>
<sequence>MRIGKSTPRLDAQRKVAGLEKYAADYYRDTDAGDFLWAGVRRAGIAHGVVKSIDTAKARAVPGVMAVLTHNDIKGPNRQGVVKQDQPVLADTKVRHAGEAMALVVAETKTALQEALRLIEVTIDPLPGIFSLEEAPTNNAVPVHEENPGGNILREMTVVKGRGEAGFDECDVVVEMSFTTPRQEHAYLETEAGWARMGADGTLLIVASTQTPFRDRFEVGHALGLDPEKIRIKAPHLGGAFGGKDGVTVQAFLALAALRSNNRPVKMWWDREESFLAGVKRLPATMEYRLGAKSDGTMTALSCRLLFESGAYANLTGEIMTLGVEHAGGPYRIPHTSIYGCAVYTNNGLGGPFRGFGVPQVTAAMEQIVDCLADRLAMDPLSLRLKNALVRGDENCVGVAMVQSTNVKACLDTLQRHHFWQEKETWKASAGPFKRRGTGIACLFHAMGYPKDVPDRAGAKIELTPEGTIRVSTGVVDMGQGNSSTYLQIAGEILNQDKEGLELVLPDTARTLPCGSASASRCTYVFGNALVEAATTLRGFILSKAAAILQAAEHELTLEPGRVCHKGTGRKIPLSQVAASLSDQERVITTTYTSPTAKEDSTLIYMGPHLLYSYAAHLVRVEVDELTGQVQVKDYLAITDGGAVLNPQVYEQQIQGSIAQGLGYALTERFVLEEGHMLTPNLATYTIPTACDIPDMTSFAIEEPEETGPFGMKGIGEIGINGPIPAIANALRDAIGIRLDAAPFTGEAVLEAMARQKAGEET</sequence>
<protein>
    <submittedName>
        <fullName evidence="2">Xanthine dehydrogenase family protein molybdopterin-binding subunit</fullName>
    </submittedName>
</protein>
<dbReference type="PANTHER" id="PTHR11908">
    <property type="entry name" value="XANTHINE DEHYDROGENASE"/>
    <property type="match status" value="1"/>
</dbReference>
<dbReference type="InterPro" id="IPR036856">
    <property type="entry name" value="Ald_Oxase/Xan_DH_a/b_sf"/>
</dbReference>
<gene>
    <name evidence="2" type="ORF">GXY80_00425</name>
</gene>
<dbReference type="InterPro" id="IPR000674">
    <property type="entry name" value="Ald_Oxase/Xan_DH_a/b"/>
</dbReference>
<organism evidence="2 3">
    <name type="scientific">Syntrophorhabdus aromaticivorans</name>
    <dbReference type="NCBI Taxonomy" id="328301"/>
    <lineage>
        <taxon>Bacteria</taxon>
        <taxon>Pseudomonadati</taxon>
        <taxon>Thermodesulfobacteriota</taxon>
        <taxon>Syntrophorhabdia</taxon>
        <taxon>Syntrophorhabdales</taxon>
        <taxon>Syntrophorhabdaceae</taxon>
        <taxon>Syntrophorhabdus</taxon>
    </lineage>
</organism>
<dbReference type="InterPro" id="IPR008274">
    <property type="entry name" value="AldOxase/xan_DH_MoCoBD1"/>
</dbReference>